<dbReference type="GO" id="GO:0006351">
    <property type="term" value="P:DNA-templated transcription"/>
    <property type="evidence" value="ECO:0007669"/>
    <property type="project" value="InterPro"/>
</dbReference>
<dbReference type="PANTHER" id="PTHR46910">
    <property type="entry name" value="TRANSCRIPTION FACTOR PDR1"/>
    <property type="match status" value="1"/>
</dbReference>
<evidence type="ECO:0000313" key="6">
    <source>
        <dbReference type="Proteomes" id="UP000813461"/>
    </source>
</evidence>
<dbReference type="Pfam" id="PF00172">
    <property type="entry name" value="Zn_clus"/>
    <property type="match status" value="1"/>
</dbReference>
<dbReference type="InterPro" id="IPR007219">
    <property type="entry name" value="XnlR_reg_dom"/>
</dbReference>
<dbReference type="CDD" id="cd12148">
    <property type="entry name" value="fungal_TF_MHR"/>
    <property type="match status" value="1"/>
</dbReference>
<dbReference type="SUPFAM" id="SSF57701">
    <property type="entry name" value="Zn2/Cys6 DNA-binding domain"/>
    <property type="match status" value="1"/>
</dbReference>
<evidence type="ECO:0000259" key="4">
    <source>
        <dbReference type="PROSITE" id="PS50048"/>
    </source>
</evidence>
<dbReference type="SMART" id="SM00066">
    <property type="entry name" value="GAL4"/>
    <property type="match status" value="1"/>
</dbReference>
<dbReference type="InterPro" id="IPR001138">
    <property type="entry name" value="Zn2Cys6_DnaBD"/>
</dbReference>
<dbReference type="PROSITE" id="PS00463">
    <property type="entry name" value="ZN2_CY6_FUNGAL_1"/>
    <property type="match status" value="1"/>
</dbReference>
<keyword evidence="1" id="KW-0479">Metal-binding</keyword>
<dbReference type="AlphaFoldDB" id="A0A8K0QSB5"/>
<keyword evidence="6" id="KW-1185">Reference proteome</keyword>
<dbReference type="GO" id="GO:0003677">
    <property type="term" value="F:DNA binding"/>
    <property type="evidence" value="ECO:0007669"/>
    <property type="project" value="InterPro"/>
</dbReference>
<dbReference type="Proteomes" id="UP000813461">
    <property type="component" value="Unassembled WGS sequence"/>
</dbReference>
<dbReference type="EMBL" id="JAGMVJ010000031">
    <property type="protein sequence ID" value="KAH7068618.1"/>
    <property type="molecule type" value="Genomic_DNA"/>
</dbReference>
<evidence type="ECO:0000256" key="3">
    <source>
        <dbReference type="SAM" id="MobiDB-lite"/>
    </source>
</evidence>
<dbReference type="Pfam" id="PF04082">
    <property type="entry name" value="Fungal_trans"/>
    <property type="match status" value="1"/>
</dbReference>
<dbReference type="SMART" id="SM00906">
    <property type="entry name" value="Fungal_trans"/>
    <property type="match status" value="1"/>
</dbReference>
<dbReference type="InterPro" id="IPR050987">
    <property type="entry name" value="AtrR-like"/>
</dbReference>
<keyword evidence="2" id="KW-0539">Nucleus</keyword>
<gene>
    <name evidence="5" type="ORF">FB567DRAFT_247041</name>
</gene>
<dbReference type="GO" id="GO:0000981">
    <property type="term" value="F:DNA-binding transcription factor activity, RNA polymerase II-specific"/>
    <property type="evidence" value="ECO:0007669"/>
    <property type="project" value="InterPro"/>
</dbReference>
<feature type="compositionally biased region" description="Polar residues" evidence="3">
    <location>
        <begin position="172"/>
        <end position="182"/>
    </location>
</feature>
<dbReference type="InterPro" id="IPR036864">
    <property type="entry name" value="Zn2-C6_fun-type_DNA-bd_sf"/>
</dbReference>
<sequence length="714" mass="79904">MAESQARVTKPTRPIACNYCRVKKIRCDGTSPCRNCVLHDEECVYSTRRRRRPRKEDAGGVDERLARIEALLQATENGSRLQSSRAQAWEHTYQGLYSGSHTLPTPLSPPVTEISGESRHSVCVQIPPAPSPSLERDTQPRQQTAVTLGIPYELISPSTVEPDGDERISDGTEPTQDDQSSVYSGEMSNWEYHGPRTFLSICSKPGSQWVIDRTGHAEFLESAMILTRYITRRLKIEKRLASARNPEPNTEMANRFSTAYFEHAREVPFTIVNRTWFEGRLKAYQNGHITDDDPAWYALRNAVYASGARIEVSKTGTFHDAYQTAWAFFSNSLSVHTELLYFRTSLMAVQALTIMAYFSEAIGNPCLEYMLSTITMRLAYSKGLHRQPISSWNISRDEQIHRSNLFWANFCLEKVCSTRSGRPSMIDDDLVNCHLPQNNPSGGFSSSTYVIALTRHARLASQIAKRLSQAINQPPDALARTISELSVSLDSLKCFLQQFLDVDRPTDHCKPGANLDLQQVTYIRMAYYVAVFDLRTTLTYPWSQQLLSQTDHETLRVQVQKSTEIVAKTARDAILSTQFLRLDATTSILVAFHGPMYALINLFIHVLRAPDLPTAQSDVTLLEIGAAHFLRLDYATASEIPCSFAKDLVSLARSTVAKSKSAPQVPNDFTGEWNSEHAMAPPTEVAVAEPDTATGSAHGCLADVSRSIWPFHQP</sequence>
<evidence type="ECO:0000256" key="1">
    <source>
        <dbReference type="ARBA" id="ARBA00022723"/>
    </source>
</evidence>
<evidence type="ECO:0000256" key="2">
    <source>
        <dbReference type="ARBA" id="ARBA00023242"/>
    </source>
</evidence>
<dbReference type="Gene3D" id="4.10.240.10">
    <property type="entry name" value="Zn(2)-C6 fungal-type DNA-binding domain"/>
    <property type="match status" value="1"/>
</dbReference>
<evidence type="ECO:0000313" key="5">
    <source>
        <dbReference type="EMBL" id="KAH7068618.1"/>
    </source>
</evidence>
<dbReference type="OrthoDB" id="39175at2759"/>
<reference evidence="5" key="1">
    <citation type="journal article" date="2021" name="Nat. Commun.">
        <title>Genetic determinants of endophytism in the Arabidopsis root mycobiome.</title>
        <authorList>
            <person name="Mesny F."/>
            <person name="Miyauchi S."/>
            <person name="Thiergart T."/>
            <person name="Pickel B."/>
            <person name="Atanasova L."/>
            <person name="Karlsson M."/>
            <person name="Huettel B."/>
            <person name="Barry K.W."/>
            <person name="Haridas S."/>
            <person name="Chen C."/>
            <person name="Bauer D."/>
            <person name="Andreopoulos W."/>
            <person name="Pangilinan J."/>
            <person name="LaButti K."/>
            <person name="Riley R."/>
            <person name="Lipzen A."/>
            <person name="Clum A."/>
            <person name="Drula E."/>
            <person name="Henrissat B."/>
            <person name="Kohler A."/>
            <person name="Grigoriev I.V."/>
            <person name="Martin F.M."/>
            <person name="Hacquard S."/>
        </authorList>
    </citation>
    <scope>NUCLEOTIDE SEQUENCE</scope>
    <source>
        <strain evidence="5">MPI-SDFR-AT-0120</strain>
    </source>
</reference>
<proteinExistence type="predicted"/>
<feature type="domain" description="Zn(2)-C6 fungal-type" evidence="4">
    <location>
        <begin position="16"/>
        <end position="45"/>
    </location>
</feature>
<name>A0A8K0QSB5_9PLEO</name>
<dbReference type="PROSITE" id="PS50048">
    <property type="entry name" value="ZN2_CY6_FUNGAL_2"/>
    <property type="match status" value="1"/>
</dbReference>
<feature type="region of interest" description="Disordered" evidence="3">
    <location>
        <begin position="155"/>
        <end position="182"/>
    </location>
</feature>
<accession>A0A8K0QSB5</accession>
<dbReference type="CDD" id="cd00067">
    <property type="entry name" value="GAL4"/>
    <property type="match status" value="1"/>
</dbReference>
<dbReference type="PANTHER" id="PTHR46910:SF25">
    <property type="entry name" value="ABC-TRANSPORTER-REGULATING TRANSCRIPTION FACTOR"/>
    <property type="match status" value="1"/>
</dbReference>
<protein>
    <submittedName>
        <fullName evidence="5">Fungal-specific transcription factor domain-containing protein</fullName>
    </submittedName>
</protein>
<organism evidence="5 6">
    <name type="scientific">Paraphoma chrysanthemicola</name>
    <dbReference type="NCBI Taxonomy" id="798071"/>
    <lineage>
        <taxon>Eukaryota</taxon>
        <taxon>Fungi</taxon>
        <taxon>Dikarya</taxon>
        <taxon>Ascomycota</taxon>
        <taxon>Pezizomycotina</taxon>
        <taxon>Dothideomycetes</taxon>
        <taxon>Pleosporomycetidae</taxon>
        <taxon>Pleosporales</taxon>
        <taxon>Pleosporineae</taxon>
        <taxon>Phaeosphaeriaceae</taxon>
        <taxon>Paraphoma</taxon>
    </lineage>
</organism>
<comment type="caution">
    <text evidence="5">The sequence shown here is derived from an EMBL/GenBank/DDBJ whole genome shotgun (WGS) entry which is preliminary data.</text>
</comment>
<dbReference type="GO" id="GO:0008270">
    <property type="term" value="F:zinc ion binding"/>
    <property type="evidence" value="ECO:0007669"/>
    <property type="project" value="InterPro"/>
</dbReference>